<evidence type="ECO:0000256" key="1">
    <source>
        <dbReference type="ARBA" id="ARBA00022553"/>
    </source>
</evidence>
<dbReference type="InterPro" id="IPR039420">
    <property type="entry name" value="WalR-like"/>
</dbReference>
<keyword evidence="5" id="KW-0804">Transcription</keyword>
<dbReference type="CDD" id="cd00383">
    <property type="entry name" value="trans_reg_C"/>
    <property type="match status" value="1"/>
</dbReference>
<sequence length="249" mass="27944">MAEHSTPPHKLLIVEDEASIRALLESTLRLTGYDVSSADSGAAALREMERFGPDLVLLDVMLPDLDGFEVTRAMRAAGKDTPVLFLTARTDLSDRIAGLRSGGDDYVTKPFSLEEVLLRIQAILRRTGVEEQPSGDPDDNRILLFADLRFDEVAHEVHRADRYVPLSPTEFQLLGYLMTNANRVLSRTQIVQHVWGYDFAGDARIVETYVKYLRKKIDCVEPPLIHTVRGIGYCLRLPRVPGQDRAADR</sequence>
<evidence type="ECO:0000256" key="6">
    <source>
        <dbReference type="PROSITE-ProRule" id="PRU00169"/>
    </source>
</evidence>
<evidence type="ECO:0000256" key="7">
    <source>
        <dbReference type="PROSITE-ProRule" id="PRU01091"/>
    </source>
</evidence>
<name>A0AB39SAC0_9ACTN</name>
<evidence type="ECO:0000256" key="2">
    <source>
        <dbReference type="ARBA" id="ARBA00023012"/>
    </source>
</evidence>
<dbReference type="GO" id="GO:0006355">
    <property type="term" value="P:regulation of DNA-templated transcription"/>
    <property type="evidence" value="ECO:0007669"/>
    <property type="project" value="InterPro"/>
</dbReference>
<feature type="DNA-binding region" description="OmpR/PhoB-type" evidence="7">
    <location>
        <begin position="140"/>
        <end position="237"/>
    </location>
</feature>
<feature type="modified residue" description="4-aspartylphosphate" evidence="6">
    <location>
        <position position="59"/>
    </location>
</feature>
<evidence type="ECO:0000256" key="5">
    <source>
        <dbReference type="ARBA" id="ARBA00023163"/>
    </source>
</evidence>
<evidence type="ECO:0000313" key="10">
    <source>
        <dbReference type="EMBL" id="XDQ64517.1"/>
    </source>
</evidence>
<dbReference type="PROSITE" id="PS51755">
    <property type="entry name" value="OMPR_PHOB"/>
    <property type="match status" value="1"/>
</dbReference>
<reference evidence="10" key="1">
    <citation type="submission" date="2024-07" db="EMBL/GenBank/DDBJ databases">
        <authorList>
            <person name="Yu S.T."/>
        </authorList>
    </citation>
    <scope>NUCLEOTIDE SEQUENCE</scope>
    <source>
        <strain evidence="10">R35</strain>
    </source>
</reference>
<dbReference type="InterPro" id="IPR001789">
    <property type="entry name" value="Sig_transdc_resp-reg_receiver"/>
</dbReference>
<evidence type="ECO:0000256" key="3">
    <source>
        <dbReference type="ARBA" id="ARBA00023015"/>
    </source>
</evidence>
<keyword evidence="1 6" id="KW-0597">Phosphoprotein</keyword>
<dbReference type="GO" id="GO:0032993">
    <property type="term" value="C:protein-DNA complex"/>
    <property type="evidence" value="ECO:0007669"/>
    <property type="project" value="TreeGrafter"/>
</dbReference>
<dbReference type="FunFam" id="1.10.10.10:FF:000005">
    <property type="entry name" value="Two-component system response regulator"/>
    <property type="match status" value="1"/>
</dbReference>
<dbReference type="PANTHER" id="PTHR48111">
    <property type="entry name" value="REGULATOR OF RPOS"/>
    <property type="match status" value="1"/>
</dbReference>
<dbReference type="Gene3D" id="3.40.50.2300">
    <property type="match status" value="1"/>
</dbReference>
<keyword evidence="2" id="KW-0902">Two-component regulatory system</keyword>
<dbReference type="FunFam" id="3.40.50.2300:FF:000001">
    <property type="entry name" value="DNA-binding response regulator PhoB"/>
    <property type="match status" value="1"/>
</dbReference>
<dbReference type="AlphaFoldDB" id="A0AB39SAC0"/>
<feature type="domain" description="Response regulatory" evidence="8">
    <location>
        <begin position="10"/>
        <end position="124"/>
    </location>
</feature>
<dbReference type="InterPro" id="IPR036388">
    <property type="entry name" value="WH-like_DNA-bd_sf"/>
</dbReference>
<dbReference type="GO" id="GO:0000156">
    <property type="term" value="F:phosphorelay response regulator activity"/>
    <property type="evidence" value="ECO:0007669"/>
    <property type="project" value="TreeGrafter"/>
</dbReference>
<dbReference type="SMART" id="SM00448">
    <property type="entry name" value="REC"/>
    <property type="match status" value="1"/>
</dbReference>
<dbReference type="EMBL" id="CP163440">
    <property type="protein sequence ID" value="XDQ64517.1"/>
    <property type="molecule type" value="Genomic_DNA"/>
</dbReference>
<dbReference type="Gene3D" id="6.10.250.690">
    <property type="match status" value="1"/>
</dbReference>
<dbReference type="SUPFAM" id="SSF52172">
    <property type="entry name" value="CheY-like"/>
    <property type="match status" value="1"/>
</dbReference>
<dbReference type="InterPro" id="IPR001867">
    <property type="entry name" value="OmpR/PhoB-type_DNA-bd"/>
</dbReference>
<dbReference type="PROSITE" id="PS50110">
    <property type="entry name" value="RESPONSE_REGULATORY"/>
    <property type="match status" value="1"/>
</dbReference>
<accession>A0AB39SAC0</accession>
<protein>
    <submittedName>
        <fullName evidence="10">Response regulator transcription factor</fullName>
    </submittedName>
</protein>
<keyword evidence="3" id="KW-0805">Transcription regulation</keyword>
<dbReference type="Pfam" id="PF00486">
    <property type="entry name" value="Trans_reg_C"/>
    <property type="match status" value="1"/>
</dbReference>
<dbReference type="GO" id="GO:0005829">
    <property type="term" value="C:cytosol"/>
    <property type="evidence" value="ECO:0007669"/>
    <property type="project" value="TreeGrafter"/>
</dbReference>
<organism evidence="10">
    <name type="scientific">Streptomyces sp. R35</name>
    <dbReference type="NCBI Taxonomy" id="3238630"/>
    <lineage>
        <taxon>Bacteria</taxon>
        <taxon>Bacillati</taxon>
        <taxon>Actinomycetota</taxon>
        <taxon>Actinomycetes</taxon>
        <taxon>Kitasatosporales</taxon>
        <taxon>Streptomycetaceae</taxon>
        <taxon>Streptomyces</taxon>
    </lineage>
</organism>
<dbReference type="SMART" id="SM00862">
    <property type="entry name" value="Trans_reg_C"/>
    <property type="match status" value="1"/>
</dbReference>
<dbReference type="SUPFAM" id="SSF46894">
    <property type="entry name" value="C-terminal effector domain of the bipartite response regulators"/>
    <property type="match status" value="1"/>
</dbReference>
<feature type="domain" description="OmpR/PhoB-type" evidence="9">
    <location>
        <begin position="140"/>
        <end position="237"/>
    </location>
</feature>
<keyword evidence="4 7" id="KW-0238">DNA-binding</keyword>
<dbReference type="Gene3D" id="1.10.10.10">
    <property type="entry name" value="Winged helix-like DNA-binding domain superfamily/Winged helix DNA-binding domain"/>
    <property type="match status" value="1"/>
</dbReference>
<dbReference type="GO" id="GO:0000976">
    <property type="term" value="F:transcription cis-regulatory region binding"/>
    <property type="evidence" value="ECO:0007669"/>
    <property type="project" value="TreeGrafter"/>
</dbReference>
<dbReference type="Pfam" id="PF00072">
    <property type="entry name" value="Response_reg"/>
    <property type="match status" value="1"/>
</dbReference>
<evidence type="ECO:0000259" key="9">
    <source>
        <dbReference type="PROSITE" id="PS51755"/>
    </source>
</evidence>
<evidence type="ECO:0000259" key="8">
    <source>
        <dbReference type="PROSITE" id="PS50110"/>
    </source>
</evidence>
<dbReference type="PANTHER" id="PTHR48111:SF28">
    <property type="entry name" value="TRANSCRIPTIONAL REGULATORY PROTEIN TCRX-RELATED"/>
    <property type="match status" value="1"/>
</dbReference>
<dbReference type="InterPro" id="IPR011006">
    <property type="entry name" value="CheY-like_superfamily"/>
</dbReference>
<evidence type="ECO:0000256" key="4">
    <source>
        <dbReference type="ARBA" id="ARBA00023125"/>
    </source>
</evidence>
<gene>
    <name evidence="10" type="ORF">AB5J50_28905</name>
</gene>
<dbReference type="InterPro" id="IPR016032">
    <property type="entry name" value="Sig_transdc_resp-reg_C-effctor"/>
</dbReference>
<proteinExistence type="predicted"/>
<dbReference type="RefSeq" id="WP_369261139.1">
    <property type="nucleotide sequence ID" value="NZ_CP163440.1"/>
</dbReference>